<evidence type="ECO:0000256" key="1">
    <source>
        <dbReference type="SAM" id="Phobius"/>
    </source>
</evidence>
<comment type="caution">
    <text evidence="2">The sequence shown here is derived from an EMBL/GenBank/DDBJ whole genome shotgun (WGS) entry which is preliminary data.</text>
</comment>
<keyword evidence="1" id="KW-0472">Membrane</keyword>
<protein>
    <submittedName>
        <fullName evidence="2">Uncharacterized protein</fullName>
    </submittedName>
</protein>
<keyword evidence="1" id="KW-1133">Transmembrane helix</keyword>
<organism evidence="2 3">
    <name type="scientific">Candidatus Thiomargarita nelsonii</name>
    <dbReference type="NCBI Taxonomy" id="1003181"/>
    <lineage>
        <taxon>Bacteria</taxon>
        <taxon>Pseudomonadati</taxon>
        <taxon>Pseudomonadota</taxon>
        <taxon>Gammaproteobacteria</taxon>
        <taxon>Thiotrichales</taxon>
        <taxon>Thiotrichaceae</taxon>
        <taxon>Thiomargarita</taxon>
    </lineage>
</organism>
<dbReference type="Proteomes" id="UP000030428">
    <property type="component" value="Unassembled WGS sequence"/>
</dbReference>
<evidence type="ECO:0000313" key="3">
    <source>
        <dbReference type="Proteomes" id="UP000030428"/>
    </source>
</evidence>
<keyword evidence="1" id="KW-0812">Transmembrane</keyword>
<accession>A0A4E0QRD3</accession>
<reference evidence="2 3" key="1">
    <citation type="journal article" date="2016" name="Front. Microbiol.">
        <title>Single-Cell (Meta-)Genomics of a Dimorphic Candidatus Thiomargarita nelsonii Reveals Genomic Plasticity.</title>
        <authorList>
            <person name="Flood B.E."/>
            <person name="Fliss P."/>
            <person name="Jones D.S."/>
            <person name="Dick G.J."/>
            <person name="Jain S."/>
            <person name="Kaster A.K."/>
            <person name="Winkel M."/>
            <person name="Mussmann M."/>
            <person name="Bailey J."/>
        </authorList>
    </citation>
    <scope>NUCLEOTIDE SEQUENCE [LARGE SCALE GENOMIC DNA]</scope>
    <source>
        <strain evidence="2">Hydrate Ridge</strain>
    </source>
</reference>
<sequence>MYKIVGVQDLSWTPRRKKTMTYKIEYRLVWLLNLTDFSLFLRSPSFKAYSGLVLTYPFLNIIHVVIVVMFDSMNKFFLVPEAPRLSL</sequence>
<name>A0A4E0QRD3_9GAMM</name>
<dbReference type="EMBL" id="JSZA02000022">
    <property type="protein sequence ID" value="TGO03373.1"/>
    <property type="molecule type" value="Genomic_DNA"/>
</dbReference>
<dbReference type="AlphaFoldDB" id="A0A4E0QRD3"/>
<gene>
    <name evidence="2" type="ORF">PN36_07745</name>
</gene>
<feature type="transmembrane region" description="Helical" evidence="1">
    <location>
        <begin position="48"/>
        <end position="70"/>
    </location>
</feature>
<keyword evidence="3" id="KW-1185">Reference proteome</keyword>
<evidence type="ECO:0000313" key="2">
    <source>
        <dbReference type="EMBL" id="TGO03373.1"/>
    </source>
</evidence>
<proteinExistence type="predicted"/>